<dbReference type="GeneID" id="9098620"/>
<sequence>MPPSIRTASRKLERLVFAPLSRWISYLLAMLAVSTTPKPAHIQSLPAPDPSSESDDASFPPDSISSFTPTPPPNTTATSTAPLSLPSPGESQTSPAMFVKPPVPPALPPTARNHEPSNVSKRPKLSLQTSSLPITFGKSTTALSLALSAGCSSSPTVWNTFNNAYDGFRRTTSSSSPVSASSPKCASRSAKRGSSYLCNCQTVNEQLPYKLPLGLRSILRNSPHTSSLRRASLAVQNGNGSGNGHCGRKVLFPAKRQVKYRFPLDEEIKNVRYVAKHSDLSPLDSPSGPSDVGTSSSSEDEESDSSFLSDDDEPSALTETHKGKDQDNPATGANASNDHGDVAVVKNSFPPTAAAAAAAAAATPTATTTAAPLQRRRTKRKHSTSKRQICAVALRENLSNSTFDSGSGSTYGSWDNTPQTPLLHKRRKCHRKWRWTLGPVEDGQVQLTNNNNTNDYVETKVSEPTVVELELSSLATAGTGTGTGTGTTVKVDVPLLTCPSPKRRRGAPLMSDVLHESPVTPLPECLRSSPGPGPGPHLKAV</sequence>
<feature type="compositionally biased region" description="Low complexity" evidence="1">
    <location>
        <begin position="75"/>
        <end position="88"/>
    </location>
</feature>
<feature type="compositionally biased region" description="Polar residues" evidence="1">
    <location>
        <begin position="116"/>
        <end position="125"/>
    </location>
</feature>
<reference evidence="2 3" key="1">
    <citation type="journal article" date="2011" name="PLoS Genet.">
        <title>Comparative genomic analysis of human fungal pathogens causing paracoccidioidomycosis.</title>
        <authorList>
            <person name="Desjardins C.A."/>
            <person name="Champion M.D."/>
            <person name="Holder J.W."/>
            <person name="Muszewska A."/>
            <person name="Goldberg J."/>
            <person name="Bailao A.M."/>
            <person name="Brigido M.M."/>
            <person name="Ferreira M.E."/>
            <person name="Garcia A.M."/>
            <person name="Grynberg M."/>
            <person name="Gujja S."/>
            <person name="Heiman D.I."/>
            <person name="Henn M.R."/>
            <person name="Kodira C.D."/>
            <person name="Leon-Narvaez H."/>
            <person name="Longo L.V."/>
            <person name="Ma L.J."/>
            <person name="Malavazi I."/>
            <person name="Matsuo A.L."/>
            <person name="Morais F.V."/>
            <person name="Pereira M."/>
            <person name="Rodriguez-Brito S."/>
            <person name="Sakthikumar S."/>
            <person name="Salem-Izacc S.M."/>
            <person name="Sykes S.M."/>
            <person name="Teixeira M.M."/>
            <person name="Vallejo M.C."/>
            <person name="Walter M.E."/>
            <person name="Yandava C."/>
            <person name="Young S."/>
            <person name="Zeng Q."/>
            <person name="Zucker J."/>
            <person name="Felipe M.S."/>
            <person name="Goldman G.H."/>
            <person name="Haas B.J."/>
            <person name="McEwen J.G."/>
            <person name="Nino-Vega G."/>
            <person name="Puccia R."/>
            <person name="San-Blas G."/>
            <person name="Soares C.M."/>
            <person name="Birren B.W."/>
            <person name="Cuomo C.A."/>
        </authorList>
    </citation>
    <scope>NUCLEOTIDE SEQUENCE [LARGE SCALE GENOMIC DNA]</scope>
    <source>
        <strain evidence="3">ATCC MYA-826 / Pb01</strain>
    </source>
</reference>
<feature type="compositionally biased region" description="Low complexity" evidence="1">
    <location>
        <begin position="280"/>
        <end position="297"/>
    </location>
</feature>
<dbReference type="AlphaFoldDB" id="C1GVV4"/>
<dbReference type="Proteomes" id="UP000002059">
    <property type="component" value="Partially assembled WGS sequence"/>
</dbReference>
<dbReference type="STRING" id="502779.C1GVV4"/>
<name>C1GVV4_PARBA</name>
<dbReference type="VEuPathDB" id="FungiDB:PAAG_02649"/>
<dbReference type="KEGG" id="pbl:PAAG_02649"/>
<feature type="compositionally biased region" description="Acidic residues" evidence="1">
    <location>
        <begin position="298"/>
        <end position="314"/>
    </location>
</feature>
<dbReference type="HOGENOM" id="CLU_044724_1_0_1"/>
<feature type="region of interest" description="Disordered" evidence="1">
    <location>
        <begin position="360"/>
        <end position="387"/>
    </location>
</feature>
<feature type="region of interest" description="Disordered" evidence="1">
    <location>
        <begin position="518"/>
        <end position="541"/>
    </location>
</feature>
<gene>
    <name evidence="2" type="ORF">PAAG_02649</name>
</gene>
<feature type="region of interest" description="Disordered" evidence="1">
    <location>
        <begin position="278"/>
        <end position="345"/>
    </location>
</feature>
<evidence type="ECO:0000256" key="1">
    <source>
        <dbReference type="SAM" id="MobiDB-lite"/>
    </source>
</evidence>
<protein>
    <submittedName>
        <fullName evidence="2">Uncharacterized protein</fullName>
    </submittedName>
</protein>
<feature type="region of interest" description="Disordered" evidence="1">
    <location>
        <begin position="170"/>
        <end position="189"/>
    </location>
</feature>
<keyword evidence="3" id="KW-1185">Reference proteome</keyword>
<dbReference type="RefSeq" id="XP_002795173.2">
    <property type="nucleotide sequence ID" value="XM_002795127.2"/>
</dbReference>
<dbReference type="EMBL" id="KN293997">
    <property type="protein sequence ID" value="EEH40673.2"/>
    <property type="molecule type" value="Genomic_DNA"/>
</dbReference>
<evidence type="ECO:0000313" key="2">
    <source>
        <dbReference type="EMBL" id="EEH40673.2"/>
    </source>
</evidence>
<dbReference type="OrthoDB" id="5206740at2759"/>
<dbReference type="OMA" id="WTLGPIK"/>
<accession>C1GVV4</accession>
<proteinExistence type="predicted"/>
<feature type="region of interest" description="Disordered" evidence="1">
    <location>
        <begin position="39"/>
        <end position="125"/>
    </location>
</feature>
<dbReference type="eggNOG" id="ENOG502SN8F">
    <property type="taxonomic scope" value="Eukaryota"/>
</dbReference>
<feature type="compositionally biased region" description="Low complexity" evidence="1">
    <location>
        <begin position="360"/>
        <end position="372"/>
    </location>
</feature>
<feature type="compositionally biased region" description="Low complexity" evidence="1">
    <location>
        <begin position="57"/>
        <end position="68"/>
    </location>
</feature>
<feature type="compositionally biased region" description="Basic residues" evidence="1">
    <location>
        <begin position="374"/>
        <end position="385"/>
    </location>
</feature>
<feature type="compositionally biased region" description="Low complexity" evidence="1">
    <location>
        <begin position="173"/>
        <end position="187"/>
    </location>
</feature>
<organism evidence="2 3">
    <name type="scientific">Paracoccidioides lutzii (strain ATCC MYA-826 / Pb01)</name>
    <name type="common">Paracoccidioides brasiliensis</name>
    <dbReference type="NCBI Taxonomy" id="502779"/>
    <lineage>
        <taxon>Eukaryota</taxon>
        <taxon>Fungi</taxon>
        <taxon>Dikarya</taxon>
        <taxon>Ascomycota</taxon>
        <taxon>Pezizomycotina</taxon>
        <taxon>Eurotiomycetes</taxon>
        <taxon>Eurotiomycetidae</taxon>
        <taxon>Onygenales</taxon>
        <taxon>Ajellomycetaceae</taxon>
        <taxon>Paracoccidioides</taxon>
    </lineage>
</organism>
<feature type="compositionally biased region" description="Polar residues" evidence="1">
    <location>
        <begin position="328"/>
        <end position="337"/>
    </location>
</feature>
<evidence type="ECO:0000313" key="3">
    <source>
        <dbReference type="Proteomes" id="UP000002059"/>
    </source>
</evidence>